<reference evidence="1 2" key="1">
    <citation type="submission" date="2019-03" db="EMBL/GenBank/DDBJ databases">
        <title>Deep-cultivation of Planctomycetes and their phenomic and genomic characterization uncovers novel biology.</title>
        <authorList>
            <person name="Wiegand S."/>
            <person name="Jogler M."/>
            <person name="Boedeker C."/>
            <person name="Pinto D."/>
            <person name="Vollmers J."/>
            <person name="Rivas-Marin E."/>
            <person name="Kohn T."/>
            <person name="Peeters S.H."/>
            <person name="Heuer A."/>
            <person name="Rast P."/>
            <person name="Oberbeckmann S."/>
            <person name="Bunk B."/>
            <person name="Jeske O."/>
            <person name="Meyerdierks A."/>
            <person name="Storesund J.E."/>
            <person name="Kallscheuer N."/>
            <person name="Luecker S."/>
            <person name="Lage O.M."/>
            <person name="Pohl T."/>
            <person name="Merkel B.J."/>
            <person name="Hornburger P."/>
            <person name="Mueller R.-W."/>
            <person name="Bruemmer F."/>
            <person name="Labrenz M."/>
            <person name="Spormann A.M."/>
            <person name="Op den Camp H."/>
            <person name="Overmann J."/>
            <person name="Amann R."/>
            <person name="Jetten M.S.M."/>
            <person name="Mascher T."/>
            <person name="Medema M.H."/>
            <person name="Devos D.P."/>
            <person name="Kaster A.-K."/>
            <person name="Ovreas L."/>
            <person name="Rohde M."/>
            <person name="Galperin M.Y."/>
            <person name="Jogler C."/>
        </authorList>
    </citation>
    <scope>NUCLEOTIDE SEQUENCE [LARGE SCALE GENOMIC DNA]</scope>
    <source>
        <strain evidence="1 2">Enr13</strain>
    </source>
</reference>
<accession>A0A518I267</accession>
<protein>
    <submittedName>
        <fullName evidence="1">Uncharacterized protein</fullName>
    </submittedName>
</protein>
<dbReference type="Proteomes" id="UP000319004">
    <property type="component" value="Chromosome"/>
</dbReference>
<dbReference type="EMBL" id="CP037423">
    <property type="protein sequence ID" value="QDV47199.1"/>
    <property type="molecule type" value="Genomic_DNA"/>
</dbReference>
<keyword evidence="2" id="KW-1185">Reference proteome</keyword>
<sequence>MHIALTLIGERPPKVGHEVVELSLAPGGNLRCGTTPMADLVDRSDPPNGTDCNSSWAPLKAACAGERANNRFRLVLYLPLPSIDSNPSSVFSSELR</sequence>
<gene>
    <name evidence="1" type="ORF">Enr13x_71080</name>
</gene>
<evidence type="ECO:0000313" key="1">
    <source>
        <dbReference type="EMBL" id="QDV47199.1"/>
    </source>
</evidence>
<name>A0A518I267_9BACT</name>
<organism evidence="1 2">
    <name type="scientific">Stieleria neptunia</name>
    <dbReference type="NCBI Taxonomy" id="2527979"/>
    <lineage>
        <taxon>Bacteria</taxon>
        <taxon>Pseudomonadati</taxon>
        <taxon>Planctomycetota</taxon>
        <taxon>Planctomycetia</taxon>
        <taxon>Pirellulales</taxon>
        <taxon>Pirellulaceae</taxon>
        <taxon>Stieleria</taxon>
    </lineage>
</organism>
<proteinExistence type="predicted"/>
<evidence type="ECO:0000313" key="2">
    <source>
        <dbReference type="Proteomes" id="UP000319004"/>
    </source>
</evidence>
<dbReference type="AlphaFoldDB" id="A0A518I267"/>
<dbReference type="KEGG" id="snep:Enr13x_71080"/>